<dbReference type="Pfam" id="PF02597">
    <property type="entry name" value="ThiS"/>
    <property type="match status" value="1"/>
</dbReference>
<comment type="caution">
    <text evidence="1">The sequence shown here is derived from an EMBL/GenBank/DDBJ whole genome shotgun (WGS) entry which is preliminary data.</text>
</comment>
<evidence type="ECO:0000313" key="2">
    <source>
        <dbReference type="Proteomes" id="UP000070529"/>
    </source>
</evidence>
<dbReference type="PANTHER" id="PTHR34472">
    <property type="entry name" value="SULFUR CARRIER PROTEIN THIS"/>
    <property type="match status" value="1"/>
</dbReference>
<dbReference type="Gene3D" id="3.10.20.30">
    <property type="match status" value="1"/>
</dbReference>
<dbReference type="InterPro" id="IPR012675">
    <property type="entry name" value="Beta-grasp_dom_sf"/>
</dbReference>
<reference evidence="1 2" key="1">
    <citation type="submission" date="2015-11" db="EMBL/GenBank/DDBJ databases">
        <title>Genomic Taxonomy of the Vibrionaceae.</title>
        <authorList>
            <person name="Gomez-Gil B."/>
            <person name="Enciso-Ibarra J."/>
        </authorList>
    </citation>
    <scope>NUCLEOTIDE SEQUENCE [LARGE SCALE GENOMIC DNA]</scope>
    <source>
        <strain evidence="1 2">CAIM 912</strain>
    </source>
</reference>
<dbReference type="AlphaFoldDB" id="A0A135IAK6"/>
<dbReference type="SUPFAM" id="SSF54285">
    <property type="entry name" value="MoaD/ThiS"/>
    <property type="match status" value="1"/>
</dbReference>
<dbReference type="STRING" id="294935.ATN88_20730"/>
<dbReference type="Proteomes" id="UP000070529">
    <property type="component" value="Unassembled WGS sequence"/>
</dbReference>
<dbReference type="InterPro" id="IPR003749">
    <property type="entry name" value="ThiS/MoaD-like"/>
</dbReference>
<accession>A0A135IAK6</accession>
<sequence length="66" mass="6964">MQIWLNEQAYSPSAATNLLALVAELALPEKAVAIAIDGDIIPRSQWQETALTDGIQVAVFQAIAGG</sequence>
<dbReference type="EMBL" id="LNTY01000022">
    <property type="protein sequence ID" value="KXF82480.1"/>
    <property type="molecule type" value="Genomic_DNA"/>
</dbReference>
<dbReference type="PANTHER" id="PTHR34472:SF1">
    <property type="entry name" value="SULFUR CARRIER PROTEIN THIS"/>
    <property type="match status" value="1"/>
</dbReference>
<dbReference type="RefSeq" id="WP_067413199.1">
    <property type="nucleotide sequence ID" value="NZ_LNTY01000022.1"/>
</dbReference>
<dbReference type="OrthoDB" id="6388078at2"/>
<organism evidence="1 2">
    <name type="scientific">Enterovibrio coralii</name>
    <dbReference type="NCBI Taxonomy" id="294935"/>
    <lineage>
        <taxon>Bacteria</taxon>
        <taxon>Pseudomonadati</taxon>
        <taxon>Pseudomonadota</taxon>
        <taxon>Gammaproteobacteria</taxon>
        <taxon>Vibrionales</taxon>
        <taxon>Vibrionaceae</taxon>
        <taxon>Enterovibrio</taxon>
    </lineage>
</organism>
<dbReference type="InterPro" id="IPR016155">
    <property type="entry name" value="Mopterin_synth/thiamin_S_b"/>
</dbReference>
<proteinExistence type="predicted"/>
<gene>
    <name evidence="1" type="ORF">ATN88_20730</name>
</gene>
<evidence type="ECO:0000313" key="1">
    <source>
        <dbReference type="EMBL" id="KXF82480.1"/>
    </source>
</evidence>
<dbReference type="CDD" id="cd00565">
    <property type="entry name" value="Ubl_ThiS"/>
    <property type="match status" value="1"/>
</dbReference>
<dbReference type="NCBIfam" id="TIGR01683">
    <property type="entry name" value="thiS"/>
    <property type="match status" value="1"/>
</dbReference>
<name>A0A135IAK6_9GAMM</name>
<protein>
    <submittedName>
        <fullName evidence="1">Thiamine biosynthesis protein ThiS</fullName>
    </submittedName>
</protein>
<dbReference type="InterPro" id="IPR010035">
    <property type="entry name" value="Thi_S"/>
</dbReference>
<keyword evidence="2" id="KW-1185">Reference proteome</keyword>